<dbReference type="AlphaFoldDB" id="A0A549SU25"/>
<evidence type="ECO:0000256" key="1">
    <source>
        <dbReference type="SAM" id="MobiDB-lite"/>
    </source>
</evidence>
<proteinExistence type="predicted"/>
<evidence type="ECO:0000313" key="3">
    <source>
        <dbReference type="Proteomes" id="UP000316801"/>
    </source>
</evidence>
<feature type="region of interest" description="Disordered" evidence="1">
    <location>
        <begin position="1"/>
        <end position="168"/>
    </location>
</feature>
<sequence>MVSDKPPRRSRSGKTPVTIDLAAEETKAAEPPAVAEPVRSTDTDAVIETATPEDAPAQSTPADGPAAAPDAAVLPPSTDHGETPANAPENDDCAAAPVSPAATGSSALWTTSAKSAEPPNETAAETAARPFPDPADEAQAPDSARPAPETVDPLPSPAKPEAVASNTVDADARQEIPAAAAPVVTPPAAGPKTSAMIASGILGGIVALALAGSMQYAGYLPGLDPQQRGGASSAALEDLRREVASLRSGGSGGQDLTARVAALEKSSGNTGASGQMTAALQQMKSDIDGLKSALQAQGASDAELNRQMDTLAAKVNQPGREQAVARALAAAALKAATERGGSFEAELATYAGVAKGDPAIEGLRPYASNGVPTRAELSRRLPAAANAILDAAHQPVEGQSITERLLASAMRVVRVRPVGEVEGETAEAIVARMEERVKNGDLKAASAEWSKLPETSRQASAPFKQALDARIAVDDLMNGTLTRAMASAGANG</sequence>
<organism evidence="2 3">
    <name type="scientific">Rhizobium straminoryzae</name>
    <dbReference type="NCBI Taxonomy" id="1387186"/>
    <lineage>
        <taxon>Bacteria</taxon>
        <taxon>Pseudomonadati</taxon>
        <taxon>Pseudomonadota</taxon>
        <taxon>Alphaproteobacteria</taxon>
        <taxon>Hyphomicrobiales</taxon>
        <taxon>Rhizobiaceae</taxon>
        <taxon>Rhizobium/Agrobacterium group</taxon>
        <taxon>Rhizobium</taxon>
    </lineage>
</organism>
<dbReference type="Proteomes" id="UP000316801">
    <property type="component" value="Unassembled WGS sequence"/>
</dbReference>
<name>A0A549SU25_9HYPH</name>
<accession>A0A549SU25</accession>
<dbReference type="RefSeq" id="WP_143127571.1">
    <property type="nucleotide sequence ID" value="NZ_VJMG01000079.1"/>
</dbReference>
<reference evidence="2 3" key="1">
    <citation type="submission" date="2019-07" db="EMBL/GenBank/DDBJ databases">
        <title>Ln-dependent methylotrophs.</title>
        <authorList>
            <person name="Tani A."/>
        </authorList>
    </citation>
    <scope>NUCLEOTIDE SEQUENCE [LARGE SCALE GENOMIC DNA]</scope>
    <source>
        <strain evidence="2 3">SM12</strain>
    </source>
</reference>
<protein>
    <recommendedName>
        <fullName evidence="4">YbgF trimerisation domain-containing protein</fullName>
    </recommendedName>
</protein>
<dbReference type="EMBL" id="VJMG01000079">
    <property type="protein sequence ID" value="TRL33142.1"/>
    <property type="molecule type" value="Genomic_DNA"/>
</dbReference>
<evidence type="ECO:0000313" key="2">
    <source>
        <dbReference type="EMBL" id="TRL33142.1"/>
    </source>
</evidence>
<evidence type="ECO:0008006" key="4">
    <source>
        <dbReference type="Google" id="ProtNLM"/>
    </source>
</evidence>
<comment type="caution">
    <text evidence="2">The sequence shown here is derived from an EMBL/GenBank/DDBJ whole genome shotgun (WGS) entry which is preliminary data.</text>
</comment>
<gene>
    <name evidence="2" type="ORF">FNA46_23065</name>
</gene>
<feature type="compositionally biased region" description="Polar residues" evidence="1">
    <location>
        <begin position="102"/>
        <end position="114"/>
    </location>
</feature>
<keyword evidence="3" id="KW-1185">Reference proteome</keyword>
<feature type="compositionally biased region" description="Low complexity" evidence="1">
    <location>
        <begin position="61"/>
        <end position="76"/>
    </location>
</feature>
<feature type="compositionally biased region" description="Low complexity" evidence="1">
    <location>
        <begin position="116"/>
        <end position="128"/>
    </location>
</feature>